<comment type="caution">
    <text evidence="5">The sequence shown here is derived from an EMBL/GenBank/DDBJ whole genome shotgun (WGS) entry which is preliminary data.</text>
</comment>
<keyword evidence="3" id="KW-0326">Glycosidase</keyword>
<organism evidence="5 6">
    <name type="scientific">Candidatus Shapirobacteria bacterium CG2_30_35_20</name>
    <dbReference type="NCBI Taxonomy" id="1805376"/>
    <lineage>
        <taxon>Bacteria</taxon>
        <taxon>Candidatus Shapironibacteriota</taxon>
    </lineage>
</organism>
<dbReference type="EMBL" id="MNZO01000034">
    <property type="protein sequence ID" value="OIP86992.1"/>
    <property type="molecule type" value="Genomic_DNA"/>
</dbReference>
<name>A0A1J5I6Y9_9BACT</name>
<dbReference type="SUPFAM" id="SSF51445">
    <property type="entry name" value="(Trans)glycosidases"/>
    <property type="match status" value="1"/>
</dbReference>
<evidence type="ECO:0000256" key="2">
    <source>
        <dbReference type="ARBA" id="ARBA00022801"/>
    </source>
</evidence>
<evidence type="ECO:0000256" key="3">
    <source>
        <dbReference type="ARBA" id="ARBA00023295"/>
    </source>
</evidence>
<dbReference type="STRING" id="1805376.AUK05_02315"/>
<dbReference type="PANTHER" id="PTHR12631:SF10">
    <property type="entry name" value="BETA-XYLOSIDASE-LIKE PROTEIN-RELATED"/>
    <property type="match status" value="1"/>
</dbReference>
<reference evidence="5 6" key="1">
    <citation type="journal article" date="2016" name="Environ. Microbiol.">
        <title>Genomic resolution of a cold subsurface aquifer community provides metabolic insights for novel microbes adapted to high CO concentrations.</title>
        <authorList>
            <person name="Probst A.J."/>
            <person name="Castelle C.J."/>
            <person name="Singh A."/>
            <person name="Brown C.T."/>
            <person name="Anantharaman K."/>
            <person name="Sharon I."/>
            <person name="Hug L.A."/>
            <person name="Burstein D."/>
            <person name="Emerson J.B."/>
            <person name="Thomas B.C."/>
            <person name="Banfield J.F."/>
        </authorList>
    </citation>
    <scope>NUCLEOTIDE SEQUENCE [LARGE SCALE GENOMIC DNA]</scope>
    <source>
        <strain evidence="5">CG2_30_35_20</strain>
    </source>
</reference>
<sequence>MKLKKFLPFILLLILPLLILATKQIIDLRKDAAGLPANIFIDTQNPGSNLSTSLWQNLSQGGEEPVDMIKPVIGQIRALSPKLIRIDHVFDFYKVDQGNNNYDFSRLDGVVDSILATGAKPMLSLSYTPDSKPPADWNQWYSLIKATAKHYSVEKKISGIYYEVWNEPDLFGGWHYAKDPNYTTLYHNTARAVVDGAGNAPYKIGGPAITAYYANWIKSLFASTARSGIRLDFISWHKYSKNPADYLADFYSLNKILSNYPQHFDVERIISEIGPNPKPDSWYDQSQSGVHLISIVTQLTGKIHRIFTFEPVDGPNPRSNKSSGWGLITHSSKGNTPKPRYYAIQFLNQLGGQLIPSNGDGTWVTSLSTKNGNKYQSLIVNYDQYQNHSETFPVSFKGLKPGAYTVTIKRYLGKTSSKKITIDTPTLTENIYMTPNSAIIIEITN</sequence>
<dbReference type="Pfam" id="PF01229">
    <property type="entry name" value="Glyco_hydro_39"/>
    <property type="match status" value="1"/>
</dbReference>
<proteinExistence type="inferred from homology"/>
<dbReference type="PANTHER" id="PTHR12631">
    <property type="entry name" value="ALPHA-L-IDURONIDASE"/>
    <property type="match status" value="1"/>
</dbReference>
<protein>
    <recommendedName>
        <fullName evidence="4">Glycosyl hydrolases family 39 N-terminal catalytic domain-containing protein</fullName>
    </recommendedName>
</protein>
<accession>A0A1J5I6Y9</accession>
<dbReference type="Proteomes" id="UP000182344">
    <property type="component" value="Unassembled WGS sequence"/>
</dbReference>
<evidence type="ECO:0000256" key="1">
    <source>
        <dbReference type="ARBA" id="ARBA00008875"/>
    </source>
</evidence>
<evidence type="ECO:0000313" key="5">
    <source>
        <dbReference type="EMBL" id="OIP86992.1"/>
    </source>
</evidence>
<dbReference type="Gene3D" id="3.20.20.80">
    <property type="entry name" value="Glycosidases"/>
    <property type="match status" value="1"/>
</dbReference>
<comment type="similarity">
    <text evidence="1">Belongs to the glycosyl hydrolase 39 family.</text>
</comment>
<evidence type="ECO:0000259" key="4">
    <source>
        <dbReference type="Pfam" id="PF01229"/>
    </source>
</evidence>
<dbReference type="InterPro" id="IPR051923">
    <property type="entry name" value="Glycosyl_Hydrolase_39"/>
</dbReference>
<dbReference type="GO" id="GO:0004553">
    <property type="term" value="F:hydrolase activity, hydrolyzing O-glycosyl compounds"/>
    <property type="evidence" value="ECO:0007669"/>
    <property type="project" value="TreeGrafter"/>
</dbReference>
<evidence type="ECO:0000313" key="6">
    <source>
        <dbReference type="Proteomes" id="UP000182344"/>
    </source>
</evidence>
<feature type="domain" description="Glycosyl hydrolases family 39 N-terminal catalytic" evidence="4">
    <location>
        <begin position="96"/>
        <end position="415"/>
    </location>
</feature>
<dbReference type="AlphaFoldDB" id="A0A1J5I6Y9"/>
<dbReference type="InterPro" id="IPR017853">
    <property type="entry name" value="GH"/>
</dbReference>
<keyword evidence="2" id="KW-0378">Hydrolase</keyword>
<dbReference type="InterPro" id="IPR049166">
    <property type="entry name" value="GH39_cat"/>
</dbReference>
<gene>
    <name evidence="5" type="ORF">AUK05_02315</name>
</gene>